<evidence type="ECO:0000313" key="3">
    <source>
        <dbReference type="EMBL" id="KAF5319620.1"/>
    </source>
</evidence>
<dbReference type="OrthoDB" id="2575061at2759"/>
<name>A0A8H5BAG4_9AGAR</name>
<feature type="region of interest" description="Disordered" evidence="1">
    <location>
        <begin position="976"/>
        <end position="1061"/>
    </location>
</feature>
<evidence type="ECO:0000256" key="1">
    <source>
        <dbReference type="SAM" id="MobiDB-lite"/>
    </source>
</evidence>
<feature type="compositionally biased region" description="Low complexity" evidence="1">
    <location>
        <begin position="1000"/>
        <end position="1024"/>
    </location>
</feature>
<feature type="compositionally biased region" description="Acidic residues" evidence="1">
    <location>
        <begin position="764"/>
        <end position="796"/>
    </location>
</feature>
<feature type="region of interest" description="Disordered" evidence="1">
    <location>
        <begin position="681"/>
        <end position="922"/>
    </location>
</feature>
<feature type="transmembrane region" description="Helical" evidence="2">
    <location>
        <begin position="323"/>
        <end position="342"/>
    </location>
</feature>
<protein>
    <recommendedName>
        <fullName evidence="5">Proteophosphoglycan ppg4</fullName>
    </recommendedName>
</protein>
<proteinExistence type="predicted"/>
<feature type="region of interest" description="Disordered" evidence="1">
    <location>
        <begin position="575"/>
        <end position="596"/>
    </location>
</feature>
<evidence type="ECO:0000313" key="4">
    <source>
        <dbReference type="Proteomes" id="UP000567179"/>
    </source>
</evidence>
<feature type="transmembrane region" description="Helical" evidence="2">
    <location>
        <begin position="290"/>
        <end position="311"/>
    </location>
</feature>
<feature type="transmembrane region" description="Helical" evidence="2">
    <location>
        <begin position="242"/>
        <end position="270"/>
    </location>
</feature>
<reference evidence="3 4" key="1">
    <citation type="journal article" date="2020" name="ISME J.">
        <title>Uncovering the hidden diversity of litter-decomposition mechanisms in mushroom-forming fungi.</title>
        <authorList>
            <person name="Floudas D."/>
            <person name="Bentzer J."/>
            <person name="Ahren D."/>
            <person name="Johansson T."/>
            <person name="Persson P."/>
            <person name="Tunlid A."/>
        </authorList>
    </citation>
    <scope>NUCLEOTIDE SEQUENCE [LARGE SCALE GENOMIC DNA]</scope>
    <source>
        <strain evidence="3 4">CBS 101986</strain>
    </source>
</reference>
<feature type="compositionally biased region" description="Low complexity" evidence="1">
    <location>
        <begin position="122"/>
        <end position="135"/>
    </location>
</feature>
<feature type="compositionally biased region" description="Pro residues" evidence="1">
    <location>
        <begin position="136"/>
        <end position="147"/>
    </location>
</feature>
<comment type="caution">
    <text evidence="3">The sequence shown here is derived from an EMBL/GenBank/DDBJ whole genome shotgun (WGS) entry which is preliminary data.</text>
</comment>
<keyword evidence="2" id="KW-0812">Transmembrane</keyword>
<gene>
    <name evidence="3" type="ORF">D9619_008810</name>
</gene>
<accession>A0A8H5BAG4</accession>
<feature type="compositionally biased region" description="Low complexity" evidence="1">
    <location>
        <begin position="742"/>
        <end position="757"/>
    </location>
</feature>
<feature type="region of interest" description="Disordered" evidence="1">
    <location>
        <begin position="1110"/>
        <end position="1190"/>
    </location>
</feature>
<dbReference type="Proteomes" id="UP000567179">
    <property type="component" value="Unassembled WGS sequence"/>
</dbReference>
<sequence>MQKRRGMGTRREASRIWEQVCFKAHGRELRKELTRVAILARFAHSIPTHEARPVTIIQFNTSGLCCAMPPPPPGSSSHQSRRNPSTTPSPTDAHEISSSRVSKDSEGYPSWLPKRPPPPAPASTFASSVLGGPSEAPSPSPVEPPPMVGGRKPTPRSVRIVNLQDSYGRLTEKQTRSDRDAVEQARGGPHAPPRVWTRASGVPPTAFNASEHDEFLPLPQPRFKAKNLQLERVESHSKWMRLYFYLWPLLVFYHIPLQTYFDFNAAFILLQVAKYPNPLSSGKNWALGGAAYIASWLAWIFVVCVVYELVYSFTRRWRLRRPLMLPIYLSSAAFNYAAMTSFTNFSFLQHLRFSAFFPEQTDESDVDHDLHDYYGDAQGSWKQGLAETFSFYSQNVSTVALLLPRAGLCLALLFSFSSPASTFGTSSNFMNRDATWFRLDGSLTDYARGVLIANAAWTGWRALVLLVSWLGLWAFSNQRLGGLCGPRDSWEESEQEKTRSIYSEAASEYGAYRGSFYQGGEANAEYGGDELAWPWREVTRARIQDVFECCVSARNRSSGSGNVLRWSTTPGAPAPGYGYALRSKRQRRSRHRSMARGKELPNEKMALDGSAVNGVAEPEGLERVLAAVGLPTASSPSRRGVLTQDLFAAPASTSHHPVIEPIAFHQTQPIASSSMLTGLEVPKAAKRSSKDKIPGSAPLQTLPYPFSKPGSGHVSSKDSVPFPATGSEAEKKSKSSRKGKSSKSGTSSASESAETSGTGSGSTGDEDDEEEEGEDEDEDEDDQDDDENEDDVEDSEAPSTGCVSGSMSSLGQPISPSRRLPLVARRPAAGAHARSPSGVSSGMSAGSHAHSHSMSSSYGTGAVSVLTHSTGNRESTDSEAGRERASLSQGSSHHGHSFAISPLIPMPPRHPHQTRNRSSLATPSAAMTLSNAALQAPAIVFPSVQSRTRVDSGRGILVNPALLYGESMDSDLEGDLELDEDEDQAEENSEHTGEEQDQVGLLGLPRSPRSSLGGSLAESSSGQGDARTRTHSAYSSRSRHSSRARSRPRTHSSHSLSVRERANSLGTSMRSLMQGATASLTQLDLVMRGATGPAAGLGLGLGGVRTRSRANSSMARLEEDPVLPPHAMAMSERPRGASGGSSGSGSAFNDDVILPNPLLDRTRRELEAEGYSSGGSHSRSGSESYSQSGENYTFGRPMLFMRPAQQSLEEHAARVQAGEVTAEGLSHRRSSSSFRRSSPIPIVRRVDALEPDTPLQSARSESFYSVQSERTAGPHTPVVGRAPRTL</sequence>
<feature type="compositionally biased region" description="Polar residues" evidence="1">
    <location>
        <begin position="75"/>
        <end position="91"/>
    </location>
</feature>
<feature type="compositionally biased region" description="Basic and acidic residues" evidence="1">
    <location>
        <begin position="874"/>
        <end position="885"/>
    </location>
</feature>
<feature type="compositionally biased region" description="Basic residues" evidence="1">
    <location>
        <begin position="1037"/>
        <end position="1052"/>
    </location>
</feature>
<feature type="compositionally biased region" description="Polar residues" evidence="1">
    <location>
        <begin position="801"/>
        <end position="815"/>
    </location>
</feature>
<organism evidence="3 4">
    <name type="scientific">Psilocybe cf. subviscida</name>
    <dbReference type="NCBI Taxonomy" id="2480587"/>
    <lineage>
        <taxon>Eukaryota</taxon>
        <taxon>Fungi</taxon>
        <taxon>Dikarya</taxon>
        <taxon>Basidiomycota</taxon>
        <taxon>Agaricomycotina</taxon>
        <taxon>Agaricomycetes</taxon>
        <taxon>Agaricomycetidae</taxon>
        <taxon>Agaricales</taxon>
        <taxon>Agaricineae</taxon>
        <taxon>Strophariaceae</taxon>
        <taxon>Psilocybe</taxon>
    </lineage>
</organism>
<keyword evidence="2" id="KW-0472">Membrane</keyword>
<dbReference type="EMBL" id="JAACJJ010000029">
    <property type="protein sequence ID" value="KAF5319620.1"/>
    <property type="molecule type" value="Genomic_DNA"/>
</dbReference>
<feature type="region of interest" description="Disordered" evidence="1">
    <location>
        <begin position="1245"/>
        <end position="1286"/>
    </location>
</feature>
<keyword evidence="4" id="KW-1185">Reference proteome</keyword>
<keyword evidence="2" id="KW-1133">Transmembrane helix</keyword>
<evidence type="ECO:0008006" key="5">
    <source>
        <dbReference type="Google" id="ProtNLM"/>
    </source>
</evidence>
<feature type="region of interest" description="Disordered" evidence="1">
    <location>
        <begin position="67"/>
        <end position="199"/>
    </location>
</feature>
<feature type="compositionally biased region" description="Low complexity" evidence="1">
    <location>
        <begin position="818"/>
        <end position="857"/>
    </location>
</feature>
<feature type="compositionally biased region" description="Basic residues" evidence="1">
    <location>
        <begin position="582"/>
        <end position="595"/>
    </location>
</feature>
<evidence type="ECO:0000256" key="2">
    <source>
        <dbReference type="SAM" id="Phobius"/>
    </source>
</evidence>
<feature type="compositionally biased region" description="Acidic residues" evidence="1">
    <location>
        <begin position="976"/>
        <end position="987"/>
    </location>
</feature>
<feature type="compositionally biased region" description="Basic and acidic residues" evidence="1">
    <location>
        <begin position="92"/>
        <end position="106"/>
    </location>
</feature>
<feature type="compositionally biased region" description="Low complexity" evidence="1">
    <location>
        <begin position="1169"/>
        <end position="1190"/>
    </location>
</feature>
<feature type="compositionally biased region" description="Basic and acidic residues" evidence="1">
    <location>
        <begin position="170"/>
        <end position="183"/>
    </location>
</feature>
<feature type="compositionally biased region" description="Polar residues" evidence="1">
    <location>
        <begin position="1254"/>
        <end position="1270"/>
    </location>
</feature>